<dbReference type="Proteomes" id="UP000201670">
    <property type="component" value="Segment"/>
</dbReference>
<keyword evidence="3" id="KW-1185">Reference proteome</keyword>
<feature type="region of interest" description="Disordered" evidence="1">
    <location>
        <begin position="40"/>
        <end position="59"/>
    </location>
</feature>
<dbReference type="EMBL" id="HQ337021">
    <property type="protein sequence ID" value="AGN12094.1"/>
    <property type="molecule type" value="Genomic_DNA"/>
</dbReference>
<proteinExistence type="predicted"/>
<accession>R9S7T1</accession>
<evidence type="ECO:0000256" key="1">
    <source>
        <dbReference type="SAM" id="MobiDB-lite"/>
    </source>
</evidence>
<evidence type="ECO:0008006" key="4">
    <source>
        <dbReference type="Google" id="ProtNLM"/>
    </source>
</evidence>
<protein>
    <recommendedName>
        <fullName evidence="4">Fibrillar collagen NC1 domain-containing protein</fullName>
    </recommendedName>
</protein>
<dbReference type="InterPro" id="IPR036056">
    <property type="entry name" value="Fibrinogen-like_C"/>
</dbReference>
<evidence type="ECO:0000313" key="2">
    <source>
        <dbReference type="EMBL" id="AGN12094.1"/>
    </source>
</evidence>
<organism evidence="2 3">
    <name type="scientific">Prochlorococcus phage P-SSM3</name>
    <dbReference type="NCBI Taxonomy" id="536453"/>
    <lineage>
        <taxon>Viruses</taxon>
        <taxon>Duplodnaviria</taxon>
        <taxon>Heunggongvirae</taxon>
        <taxon>Uroviricota</taxon>
        <taxon>Caudoviricetes</taxon>
        <taxon>Pantevenvirales</taxon>
        <taxon>Kyanoviridae</taxon>
        <taxon>Ronodorvirus</taxon>
        <taxon>Ronodorvirus pssm3</taxon>
    </lineage>
</organism>
<dbReference type="GeneID" id="15956837"/>
<dbReference type="KEGG" id="vg:15956837"/>
<name>R9S7T1_9CAUD</name>
<dbReference type="RefSeq" id="YP_008130083.1">
    <property type="nucleotide sequence ID" value="NC_021559.1"/>
</dbReference>
<gene>
    <name evidence="2" type="ORF">PRAG_00156</name>
</gene>
<sequence length="347" mass="37339">MSQVQVSKLAGVASSLGQVTLSPGHTLNIEGKLKFNDTGAHTLPVGTTGERPTSPVIGDTRFNSGTNAFEIYTGVLWKSLGAAGAGGSTVGDYASPAANGIQVKLANRPSGYYWIQPIGYEEPTYCYVDCDNYDGGWVCVMTAGSASTNHYGTFESSNLYTQTIGGVSASYVPVSGTGYSVSSGRKYDDSFIRAVCEARNGGDEVINVRLAANNTQPPGGPYDTYNGGTVGGDNWNYASFIKYRGGIQYFSALNTGGDGRQGDRREGNFRVSHVYPYNWEQPGGWEHIRLYNNNYKIFDYHSNPSNLQTSRYGNNRVLWGYTGNTSQGIYGSGPASGQGHPGYFFVR</sequence>
<reference evidence="2 3" key="1">
    <citation type="submission" date="2010-10" db="EMBL/GenBank/DDBJ databases">
        <title>The Genome Sequence of Prochlorococcus phage P-SSM3.</title>
        <authorList>
            <consortium name="The Broad Institute Genome Sequencing Platform"/>
            <person name="Henn M.R."/>
            <person name="Sullivan M.S."/>
            <person name="Osburne M.S."/>
            <person name="Levin J."/>
            <person name="Malboeuf C."/>
            <person name="Casali M."/>
            <person name="Russ C."/>
            <person name="Lennon N."/>
            <person name="Chapman S.B."/>
            <person name="Erlich R."/>
            <person name="Young S.K."/>
            <person name="Yandava C."/>
            <person name="Zeng Q."/>
            <person name="Alvarado L."/>
            <person name="Anderson S."/>
            <person name="Berlin A."/>
            <person name="Chen Z."/>
            <person name="Freedman E."/>
            <person name="Gellesch M."/>
            <person name="Goldberg J."/>
            <person name="Green L."/>
            <person name="Griggs A."/>
            <person name="Gujja S."/>
            <person name="Heilman E.R."/>
            <person name="Heiman D."/>
            <person name="Hollinger A."/>
            <person name="Howarth C."/>
            <person name="Larson L."/>
            <person name="Mehta T."/>
            <person name="Pearson M."/>
            <person name="Roberts A."/>
            <person name="Ryan E."/>
            <person name="Saif S."/>
            <person name="Shea T."/>
            <person name="Shenoy N."/>
            <person name="Sisk P."/>
            <person name="Stolte C."/>
            <person name="Sykes S."/>
            <person name="White J."/>
            <person name="Yu Q."/>
            <person name="Coleman M.L."/>
            <person name="Huang K.H."/>
            <person name="Weigele P.R."/>
            <person name="DeFrancesco A.S."/>
            <person name="Kern S.E."/>
            <person name="Thompson L.R."/>
            <person name="Fu R."/>
            <person name="Hombeck B."/>
            <person name="Chisholm S.W."/>
            <person name="Haas B."/>
            <person name="Nusbaum C."/>
            <person name="Birren B."/>
        </authorList>
    </citation>
    <scope>NUCLEOTIDE SEQUENCE [LARGE SCALE GENOMIC DNA]</scope>
    <source>
        <strain evidence="2 3">P-SSM3</strain>
    </source>
</reference>
<evidence type="ECO:0000313" key="3">
    <source>
        <dbReference type="Proteomes" id="UP000201670"/>
    </source>
</evidence>
<dbReference type="SUPFAM" id="SSF56496">
    <property type="entry name" value="Fibrinogen C-terminal domain-like"/>
    <property type="match status" value="1"/>
</dbReference>